<dbReference type="VEuPathDB" id="AmoebaDB:DDB_G0286601"/>
<dbReference type="InParanoid" id="Q54LK2"/>
<dbReference type="AlphaFoldDB" id="Q54LK2"/>
<dbReference type="PhylomeDB" id="Q54LK2"/>
<organism evidence="1 2">
    <name type="scientific">Dictyostelium discoideum</name>
    <name type="common">Social amoeba</name>
    <dbReference type="NCBI Taxonomy" id="44689"/>
    <lineage>
        <taxon>Eukaryota</taxon>
        <taxon>Amoebozoa</taxon>
        <taxon>Evosea</taxon>
        <taxon>Eumycetozoa</taxon>
        <taxon>Dictyostelia</taxon>
        <taxon>Dictyosteliales</taxon>
        <taxon>Dictyosteliaceae</taxon>
        <taxon>Dictyostelium</taxon>
    </lineage>
</organism>
<protein>
    <submittedName>
        <fullName evidence="1">Uncharacterized protein</fullName>
    </submittedName>
</protein>
<dbReference type="HOGENOM" id="CLU_1285367_0_0_1"/>
<dbReference type="PaxDb" id="44689-DDB0187033"/>
<dbReference type="PANTHER" id="PTHR36197:SF2">
    <property type="entry name" value="LRAT DOMAIN-CONTAINING PROTEIN-RELATED"/>
    <property type="match status" value="1"/>
</dbReference>
<evidence type="ECO:0000313" key="1">
    <source>
        <dbReference type="EMBL" id="EAL64056.1"/>
    </source>
</evidence>
<evidence type="ECO:0000313" key="2">
    <source>
        <dbReference type="Proteomes" id="UP000002195"/>
    </source>
</evidence>
<sequence>MVYYIFTSQKQIEDMDYIPLPDNVVDEEKKNNVYVVLCHPKGVISNESDALIGTSSGHMSVELDFLGASEGDADKPINIAGYDMHLTLVKEDNPLLNIISASFYRKQQSKYVKKVALAGKFNHQFKRGWELLKFAEESFDSFIEKHQHSSILPVQWNRDVNCHTYSKFLICDVMGLQWPDSIPLIPEQYPSLVDIEEYLKILRIMPDIITDNKKH</sequence>
<dbReference type="PANTHER" id="PTHR36197">
    <property type="entry name" value="LRAT DOMAIN-CONTAINING PROTEIN-RELATED"/>
    <property type="match status" value="1"/>
</dbReference>
<gene>
    <name evidence="1" type="ORF">DDB_G0286601</name>
</gene>
<dbReference type="GeneID" id="8625699"/>
<dbReference type="dictyBase" id="DDB_G0286601"/>
<dbReference type="RefSeq" id="XP_637559.1">
    <property type="nucleotide sequence ID" value="XM_632467.1"/>
</dbReference>
<accession>Q54LK2</accession>
<dbReference type="FunCoup" id="Q54LK2">
    <property type="interactions" value="877"/>
</dbReference>
<keyword evidence="2" id="KW-1185">Reference proteome</keyword>
<proteinExistence type="predicted"/>
<dbReference type="EMBL" id="AAFI02000089">
    <property type="protein sequence ID" value="EAL64056.1"/>
    <property type="molecule type" value="Genomic_DNA"/>
</dbReference>
<reference evidence="1 2" key="1">
    <citation type="journal article" date="2005" name="Nature">
        <title>The genome of the social amoeba Dictyostelium discoideum.</title>
        <authorList>
            <consortium name="The Dictyostelium discoideum Sequencing Consortium"/>
            <person name="Eichinger L."/>
            <person name="Pachebat J.A."/>
            <person name="Glockner G."/>
            <person name="Rajandream M.A."/>
            <person name="Sucgang R."/>
            <person name="Berriman M."/>
            <person name="Song J."/>
            <person name="Olsen R."/>
            <person name="Szafranski K."/>
            <person name="Xu Q."/>
            <person name="Tunggal B."/>
            <person name="Kummerfeld S."/>
            <person name="Madera M."/>
            <person name="Konfortov B.A."/>
            <person name="Rivero F."/>
            <person name="Bankier A.T."/>
            <person name="Lehmann R."/>
            <person name="Hamlin N."/>
            <person name="Davies R."/>
            <person name="Gaudet P."/>
            <person name="Fey P."/>
            <person name="Pilcher K."/>
            <person name="Chen G."/>
            <person name="Saunders D."/>
            <person name="Sodergren E."/>
            <person name="Davis P."/>
            <person name="Kerhornou A."/>
            <person name="Nie X."/>
            <person name="Hall N."/>
            <person name="Anjard C."/>
            <person name="Hemphill L."/>
            <person name="Bason N."/>
            <person name="Farbrother P."/>
            <person name="Desany B."/>
            <person name="Just E."/>
            <person name="Morio T."/>
            <person name="Rost R."/>
            <person name="Churcher C."/>
            <person name="Cooper J."/>
            <person name="Haydock S."/>
            <person name="van Driessche N."/>
            <person name="Cronin A."/>
            <person name="Goodhead I."/>
            <person name="Muzny D."/>
            <person name="Mourier T."/>
            <person name="Pain A."/>
            <person name="Lu M."/>
            <person name="Harper D."/>
            <person name="Lindsay R."/>
            <person name="Hauser H."/>
            <person name="James K."/>
            <person name="Quiles M."/>
            <person name="Madan Babu M."/>
            <person name="Saito T."/>
            <person name="Buchrieser C."/>
            <person name="Wardroper A."/>
            <person name="Felder M."/>
            <person name="Thangavelu M."/>
            <person name="Johnson D."/>
            <person name="Knights A."/>
            <person name="Loulseged H."/>
            <person name="Mungall K."/>
            <person name="Oliver K."/>
            <person name="Price C."/>
            <person name="Quail M.A."/>
            <person name="Urushihara H."/>
            <person name="Hernandez J."/>
            <person name="Rabbinowitsch E."/>
            <person name="Steffen D."/>
            <person name="Sanders M."/>
            <person name="Ma J."/>
            <person name="Kohara Y."/>
            <person name="Sharp S."/>
            <person name="Simmonds M."/>
            <person name="Spiegler S."/>
            <person name="Tivey A."/>
            <person name="Sugano S."/>
            <person name="White B."/>
            <person name="Walker D."/>
            <person name="Woodward J."/>
            <person name="Winckler T."/>
            <person name="Tanaka Y."/>
            <person name="Shaulsky G."/>
            <person name="Schleicher M."/>
            <person name="Weinstock G."/>
            <person name="Rosenthal A."/>
            <person name="Cox E.C."/>
            <person name="Chisholm R.L."/>
            <person name="Gibbs R."/>
            <person name="Loomis W.F."/>
            <person name="Platzer M."/>
            <person name="Kay R.R."/>
            <person name="Williams J."/>
            <person name="Dear P.H."/>
            <person name="Noegel A.A."/>
            <person name="Barrell B."/>
            <person name="Kuspa A."/>
        </authorList>
    </citation>
    <scope>NUCLEOTIDE SEQUENCE [LARGE SCALE GENOMIC DNA]</scope>
    <source>
        <strain evidence="1 2">AX4</strain>
    </source>
</reference>
<dbReference type="KEGG" id="ddi:DDB_G0286601"/>
<name>Q54LK2_DICDI</name>
<dbReference type="Proteomes" id="UP000002195">
    <property type="component" value="Unassembled WGS sequence"/>
</dbReference>
<comment type="caution">
    <text evidence="1">The sequence shown here is derived from an EMBL/GenBank/DDBJ whole genome shotgun (WGS) entry which is preliminary data.</text>
</comment>